<comment type="caution">
    <text evidence="1">The sequence shown here is derived from an EMBL/GenBank/DDBJ whole genome shotgun (WGS) entry which is preliminary data.</text>
</comment>
<evidence type="ECO:0000313" key="1">
    <source>
        <dbReference type="EMBL" id="RIX50130.1"/>
    </source>
</evidence>
<dbReference type="AlphaFoldDB" id="A0A3A1UXS9"/>
<evidence type="ECO:0000313" key="2">
    <source>
        <dbReference type="Proteomes" id="UP000266482"/>
    </source>
</evidence>
<proteinExistence type="predicted"/>
<organism evidence="1 2">
    <name type="scientific">Paenibacillus nanensis</name>
    <dbReference type="NCBI Taxonomy" id="393251"/>
    <lineage>
        <taxon>Bacteria</taxon>
        <taxon>Bacillati</taxon>
        <taxon>Bacillota</taxon>
        <taxon>Bacilli</taxon>
        <taxon>Bacillales</taxon>
        <taxon>Paenibacillaceae</taxon>
        <taxon>Paenibacillus</taxon>
    </lineage>
</organism>
<reference evidence="1 2" key="1">
    <citation type="submission" date="2018-09" db="EMBL/GenBank/DDBJ databases">
        <title>Paenibacillus aracenensis nov. sp. isolated from a cave in southern Spain.</title>
        <authorList>
            <person name="Jurado V."/>
            <person name="Gutierrez-Patricio S."/>
            <person name="Gonzalez-Pimentel J.L."/>
            <person name="Miller A.Z."/>
            <person name="Laiz L."/>
            <person name="Saiz-Jimenez C."/>
        </authorList>
    </citation>
    <scope>NUCLEOTIDE SEQUENCE [LARGE SCALE GENOMIC DNA]</scope>
    <source>
        <strain evidence="1 2">DSM 22867</strain>
    </source>
</reference>
<sequence>MLPLHAFVVLQRVAIAGRASSSFTDIGQERFKIFCGFLPSSAVCRIVRRILGLFASATWITVKVKLKAFQLKRRNDREVSRE</sequence>
<keyword evidence="2" id="KW-1185">Reference proteome</keyword>
<dbReference type="Proteomes" id="UP000266482">
    <property type="component" value="Unassembled WGS sequence"/>
</dbReference>
<name>A0A3A1UXS9_9BACL</name>
<protein>
    <submittedName>
        <fullName evidence="1">Uncharacterized protein</fullName>
    </submittedName>
</protein>
<dbReference type="EMBL" id="QXQA01000016">
    <property type="protein sequence ID" value="RIX50130.1"/>
    <property type="molecule type" value="Genomic_DNA"/>
</dbReference>
<gene>
    <name evidence="1" type="ORF">D3P08_21520</name>
</gene>
<accession>A0A3A1UXS9</accession>